<proteinExistence type="predicted"/>
<gene>
    <name evidence="1" type="ORF">Taro_020834</name>
</gene>
<keyword evidence="2" id="KW-1185">Reference proteome</keyword>
<protein>
    <submittedName>
        <fullName evidence="1">Uncharacterized protein</fullName>
    </submittedName>
</protein>
<accession>A0A843UZT4</accession>
<dbReference type="AlphaFoldDB" id="A0A843UZT4"/>
<name>A0A843UZT4_COLES</name>
<organism evidence="1 2">
    <name type="scientific">Colocasia esculenta</name>
    <name type="common">Wild taro</name>
    <name type="synonym">Arum esculentum</name>
    <dbReference type="NCBI Taxonomy" id="4460"/>
    <lineage>
        <taxon>Eukaryota</taxon>
        <taxon>Viridiplantae</taxon>
        <taxon>Streptophyta</taxon>
        <taxon>Embryophyta</taxon>
        <taxon>Tracheophyta</taxon>
        <taxon>Spermatophyta</taxon>
        <taxon>Magnoliopsida</taxon>
        <taxon>Liliopsida</taxon>
        <taxon>Araceae</taxon>
        <taxon>Aroideae</taxon>
        <taxon>Colocasieae</taxon>
        <taxon>Colocasia</taxon>
    </lineage>
</organism>
<evidence type="ECO:0000313" key="1">
    <source>
        <dbReference type="EMBL" id="MQL88276.1"/>
    </source>
</evidence>
<reference evidence="1" key="1">
    <citation type="submission" date="2017-07" db="EMBL/GenBank/DDBJ databases">
        <title>Taro Niue Genome Assembly and Annotation.</title>
        <authorList>
            <person name="Atibalentja N."/>
            <person name="Keating K."/>
            <person name="Fields C.J."/>
        </authorList>
    </citation>
    <scope>NUCLEOTIDE SEQUENCE</scope>
    <source>
        <strain evidence="1">Niue_2</strain>
        <tissue evidence="1">Leaf</tissue>
    </source>
</reference>
<dbReference type="EMBL" id="NMUH01001043">
    <property type="protein sequence ID" value="MQL88276.1"/>
    <property type="molecule type" value="Genomic_DNA"/>
</dbReference>
<comment type="caution">
    <text evidence="1">The sequence shown here is derived from an EMBL/GenBank/DDBJ whole genome shotgun (WGS) entry which is preliminary data.</text>
</comment>
<dbReference type="Proteomes" id="UP000652761">
    <property type="component" value="Unassembled WGS sequence"/>
</dbReference>
<sequence length="72" mass="6907">MMTRGTPHNAIMANDDEATAGAAGAAKVAGTAPSVAADAALAWVEGTEPAVPAASTVELPTIAASDSTDTPA</sequence>
<evidence type="ECO:0000313" key="2">
    <source>
        <dbReference type="Proteomes" id="UP000652761"/>
    </source>
</evidence>